<feature type="region of interest" description="Disordered" evidence="2">
    <location>
        <begin position="182"/>
        <end position="203"/>
    </location>
</feature>
<name>A0A7C2N8I1_9BACT</name>
<evidence type="ECO:0000256" key="1">
    <source>
        <dbReference type="SAM" id="Coils"/>
    </source>
</evidence>
<feature type="coiled-coil region" evidence="1">
    <location>
        <begin position="108"/>
        <end position="153"/>
    </location>
</feature>
<keyword evidence="1" id="KW-0175">Coiled coil</keyword>
<dbReference type="EMBL" id="DSMR01000035">
    <property type="protein sequence ID" value="HET46644.1"/>
    <property type="molecule type" value="Genomic_DNA"/>
</dbReference>
<feature type="transmembrane region" description="Helical" evidence="3">
    <location>
        <begin position="48"/>
        <end position="66"/>
    </location>
</feature>
<keyword evidence="3" id="KW-0472">Membrane</keyword>
<dbReference type="Pfam" id="PF13801">
    <property type="entry name" value="Metal_resist"/>
    <property type="match status" value="1"/>
</dbReference>
<dbReference type="AlphaFoldDB" id="A0A7C2N8I1"/>
<keyword evidence="3" id="KW-1133">Transmembrane helix</keyword>
<keyword evidence="3" id="KW-0812">Transmembrane</keyword>
<evidence type="ECO:0000313" key="4">
    <source>
        <dbReference type="EMBL" id="HET46644.1"/>
    </source>
</evidence>
<evidence type="ECO:0000256" key="2">
    <source>
        <dbReference type="SAM" id="MobiDB-lite"/>
    </source>
</evidence>
<protein>
    <submittedName>
        <fullName evidence="4">Periplasmic heavy metal sensor</fullName>
    </submittedName>
</protein>
<evidence type="ECO:0000256" key="3">
    <source>
        <dbReference type="SAM" id="Phobius"/>
    </source>
</evidence>
<organism evidence="4">
    <name type="scientific">Thermoanaerobaculum aquaticum</name>
    <dbReference type="NCBI Taxonomy" id="1312852"/>
    <lineage>
        <taxon>Bacteria</taxon>
        <taxon>Pseudomonadati</taxon>
        <taxon>Acidobacteriota</taxon>
        <taxon>Thermoanaerobaculia</taxon>
        <taxon>Thermoanaerobaculales</taxon>
        <taxon>Thermoanaerobaculaceae</taxon>
        <taxon>Thermoanaerobaculum</taxon>
    </lineage>
</organism>
<proteinExistence type="predicted"/>
<sequence>MVGLAHVNPGRGSLVFAGVAKPMGNAREAPQQTGAGLRRKERVMTKKVFAALAFLVAGSLWAQGLGGPPFDVPAGRWWDRPAVAQELGLSPEQKAKLEQLTAERVKAMIDARAAVQKAEVELRLLAEKEPLDVRKVREAFAALQQARQKLELERFEMLLAVRQTLSTEQWNKLRTVVRERLEERRERREGRRPEPGPRRPQDF</sequence>
<accession>A0A7C2N8I1</accession>
<reference evidence="4" key="1">
    <citation type="journal article" date="2020" name="mSystems">
        <title>Genome- and Community-Level Interaction Insights into Carbon Utilization and Element Cycling Functions of Hydrothermarchaeota in Hydrothermal Sediment.</title>
        <authorList>
            <person name="Zhou Z."/>
            <person name="Liu Y."/>
            <person name="Xu W."/>
            <person name="Pan J."/>
            <person name="Luo Z.H."/>
            <person name="Li M."/>
        </authorList>
    </citation>
    <scope>NUCLEOTIDE SEQUENCE [LARGE SCALE GENOMIC DNA]</scope>
    <source>
        <strain evidence="4">SpSt-299</strain>
    </source>
</reference>
<gene>
    <name evidence="4" type="ORF">ENQ31_00545</name>
</gene>
<dbReference type="Gene3D" id="1.20.120.1490">
    <property type="match status" value="1"/>
</dbReference>
<dbReference type="InterPro" id="IPR025961">
    <property type="entry name" value="Metal_resist"/>
</dbReference>
<comment type="caution">
    <text evidence="4">The sequence shown here is derived from an EMBL/GenBank/DDBJ whole genome shotgun (WGS) entry which is preliminary data.</text>
</comment>